<reference evidence="3 4" key="1">
    <citation type="submission" date="2020-01" db="EMBL/GenBank/DDBJ databases">
        <title>Genome analysis of Anaerocolumna sp. CBA3638.</title>
        <authorList>
            <person name="Kim J."/>
            <person name="Roh S.W."/>
        </authorList>
    </citation>
    <scope>NUCLEOTIDE SEQUENCE [LARGE SCALE GENOMIC DNA]</scope>
    <source>
        <strain evidence="3 4">CBA3638</strain>
    </source>
</reference>
<dbReference type="KEGG" id="anr:Ana3638_02850"/>
<name>A0A6P1THG1_9FIRM</name>
<sequence length="579" mass="63860">MGDMNNNPNDGNEFDANPITPNNEDSGDMNTMDSVSQSNSNVTETFTFDEVPYEQSYETAAESPSKKKPSLKIIAGIIILIVLLAGSLTAYANRNTLANTFALMTKSPVEYYSSIEKKNINKGIDTFTESYDKYLTLYSDQKTKGIGQDTSVKLTVNPQFTSMIGLNDFKSLEAKITSLSKNNNSKSTVGFSYNDQSLVTLNAFINSETGELFASVPELSSAYLLLSLNDLMSYSGETADGRNYTDYIKDMESLFSNESLSPDTLNSLLKKYSAFLIDNIDNIKIEKNVKITASKSNATYNKLTSELNGEDAFNIMSAILNEAKKDETLKKLFVTLNICKEDEYAKLIDDSLAGLDKETMTASSDSVLVNVYVDKTGRIMGREFTTAGDENSSGGGYYTVLNDSKLSYTAWIKENGANIFEFSGDGTYSSAGFTGDSVLKYSEYSDEYSDYTNYSFNIAAENAKIIKDKGYINGKYTITSDLFMGAEIVLDCTADENQQNMKFQVMYGNMEAGALTITSKESAYEDFTFPDSSDQVFDGLNDIYSYMGTADFEGFMTHVQDVTGLDLSGLLQSYLFGSY</sequence>
<evidence type="ECO:0000313" key="4">
    <source>
        <dbReference type="Proteomes" id="UP000464314"/>
    </source>
</evidence>
<keyword evidence="4" id="KW-1185">Reference proteome</keyword>
<feature type="compositionally biased region" description="Polar residues" evidence="1">
    <location>
        <begin position="19"/>
        <end position="43"/>
    </location>
</feature>
<evidence type="ECO:0000256" key="1">
    <source>
        <dbReference type="SAM" id="MobiDB-lite"/>
    </source>
</evidence>
<keyword evidence="2" id="KW-0812">Transmembrane</keyword>
<accession>A0A6P1THG1</accession>
<feature type="compositionally biased region" description="Low complexity" evidence="1">
    <location>
        <begin position="1"/>
        <end position="11"/>
    </location>
</feature>
<dbReference type="RefSeq" id="WP_161836699.1">
    <property type="nucleotide sequence ID" value="NZ_CP048000.1"/>
</dbReference>
<proteinExistence type="predicted"/>
<feature type="region of interest" description="Disordered" evidence="1">
    <location>
        <begin position="1"/>
        <end position="43"/>
    </location>
</feature>
<feature type="transmembrane region" description="Helical" evidence="2">
    <location>
        <begin position="73"/>
        <end position="92"/>
    </location>
</feature>
<dbReference type="AlphaFoldDB" id="A0A6P1THG1"/>
<organism evidence="3 4">
    <name type="scientific">Anaerocolumna sedimenticola</name>
    <dbReference type="NCBI Taxonomy" id="2696063"/>
    <lineage>
        <taxon>Bacteria</taxon>
        <taxon>Bacillati</taxon>
        <taxon>Bacillota</taxon>
        <taxon>Clostridia</taxon>
        <taxon>Lachnospirales</taxon>
        <taxon>Lachnospiraceae</taxon>
        <taxon>Anaerocolumna</taxon>
    </lineage>
</organism>
<evidence type="ECO:0000313" key="3">
    <source>
        <dbReference type="EMBL" id="QHQ59863.1"/>
    </source>
</evidence>
<dbReference type="EMBL" id="CP048000">
    <property type="protein sequence ID" value="QHQ59863.1"/>
    <property type="molecule type" value="Genomic_DNA"/>
</dbReference>
<keyword evidence="2" id="KW-0472">Membrane</keyword>
<protein>
    <submittedName>
        <fullName evidence="3">Uncharacterized protein</fullName>
    </submittedName>
</protein>
<dbReference type="Proteomes" id="UP000464314">
    <property type="component" value="Chromosome"/>
</dbReference>
<gene>
    <name evidence="3" type="ORF">Ana3638_02850</name>
</gene>
<evidence type="ECO:0000256" key="2">
    <source>
        <dbReference type="SAM" id="Phobius"/>
    </source>
</evidence>
<keyword evidence="2" id="KW-1133">Transmembrane helix</keyword>